<dbReference type="InterPro" id="IPR036389">
    <property type="entry name" value="RNase_III_sf"/>
</dbReference>
<dbReference type="PROSITE" id="PS50142">
    <property type="entry name" value="RNASE_3_2"/>
    <property type="match status" value="1"/>
</dbReference>
<evidence type="ECO:0000259" key="2">
    <source>
        <dbReference type="PROSITE" id="PS50142"/>
    </source>
</evidence>
<dbReference type="Gene3D" id="1.10.1520.10">
    <property type="entry name" value="Ribonuclease III domain"/>
    <property type="match status" value="1"/>
</dbReference>
<dbReference type="CDD" id="cd00593">
    <property type="entry name" value="RIBOc"/>
    <property type="match status" value="1"/>
</dbReference>
<comment type="caution">
    <text evidence="3">The sequence shown here is derived from an EMBL/GenBank/DDBJ whole genome shotgun (WGS) entry which is preliminary data.</text>
</comment>
<dbReference type="AlphaFoldDB" id="A0AAD7FR04"/>
<feature type="domain" description="RNase III" evidence="2">
    <location>
        <begin position="29"/>
        <end position="82"/>
    </location>
</feature>
<proteinExistence type="predicted"/>
<evidence type="ECO:0000313" key="4">
    <source>
        <dbReference type="Proteomes" id="UP001221142"/>
    </source>
</evidence>
<dbReference type="SUPFAM" id="SSF69065">
    <property type="entry name" value="RNase III domain-like"/>
    <property type="match status" value="1"/>
</dbReference>
<evidence type="ECO:0000256" key="1">
    <source>
        <dbReference type="SAM" id="MobiDB-lite"/>
    </source>
</evidence>
<feature type="region of interest" description="Disordered" evidence="1">
    <location>
        <begin position="156"/>
        <end position="175"/>
    </location>
</feature>
<evidence type="ECO:0000313" key="3">
    <source>
        <dbReference type="EMBL" id="KAJ7632797.1"/>
    </source>
</evidence>
<reference evidence="3" key="1">
    <citation type="submission" date="2023-03" db="EMBL/GenBank/DDBJ databases">
        <title>Massive genome expansion in bonnet fungi (Mycena s.s.) driven by repeated elements and novel gene families across ecological guilds.</title>
        <authorList>
            <consortium name="Lawrence Berkeley National Laboratory"/>
            <person name="Harder C.B."/>
            <person name="Miyauchi S."/>
            <person name="Viragh M."/>
            <person name="Kuo A."/>
            <person name="Thoen E."/>
            <person name="Andreopoulos B."/>
            <person name="Lu D."/>
            <person name="Skrede I."/>
            <person name="Drula E."/>
            <person name="Henrissat B."/>
            <person name="Morin E."/>
            <person name="Kohler A."/>
            <person name="Barry K."/>
            <person name="LaButti K."/>
            <person name="Morin E."/>
            <person name="Salamov A."/>
            <person name="Lipzen A."/>
            <person name="Mereny Z."/>
            <person name="Hegedus B."/>
            <person name="Baldrian P."/>
            <person name="Stursova M."/>
            <person name="Weitz H."/>
            <person name="Taylor A."/>
            <person name="Grigoriev I.V."/>
            <person name="Nagy L.G."/>
            <person name="Martin F."/>
            <person name="Kauserud H."/>
        </authorList>
    </citation>
    <scope>NUCLEOTIDE SEQUENCE</scope>
    <source>
        <strain evidence="3">9284</strain>
    </source>
</reference>
<dbReference type="GO" id="GO:0006396">
    <property type="term" value="P:RNA processing"/>
    <property type="evidence" value="ECO:0007669"/>
    <property type="project" value="InterPro"/>
</dbReference>
<dbReference type="InterPro" id="IPR000999">
    <property type="entry name" value="RNase_III_dom"/>
</dbReference>
<dbReference type="EMBL" id="JARKIF010000008">
    <property type="protein sequence ID" value="KAJ7632797.1"/>
    <property type="molecule type" value="Genomic_DNA"/>
</dbReference>
<sequence>MLDCTYDLQRCLIDFVHRHGHYNPAHPPARTPYSSISVAERERLEIYGDALLKWRLISFLVNEYPAQPPRFISRVAAAMLSNWLFTNIFLKAEGYTSPQGYALDKPIADAFETMTAQYYMEVGPCRAFDAWFLDTFRPLVVETEVFLSRLEVRGRRGSRGSKSRPRQEDVSTLPAKRRWVEAMEEAGSQESHWLRAMMEDDKRNGKGMLADRPWNALDILVSGKENSAPSVEEPYRSKRCWDVPLSKSSRTISPVKPSSGKPVGHLLRDPLEPNLSLENSPMRRLELEPSRECPIIAANSTDDDMDPMARLELAVLRERQADDCATAPTASGDEEAYMDPMERLELDGNEAANSSIVHILEWPVASASETMDSHCRGALPDFEDATIIAEENVCLPCWSACSSPMAISPSSSPAPAILTSLGDYTDDF</sequence>
<dbReference type="GO" id="GO:0004525">
    <property type="term" value="F:ribonuclease III activity"/>
    <property type="evidence" value="ECO:0007669"/>
    <property type="project" value="InterPro"/>
</dbReference>
<keyword evidence="4" id="KW-1185">Reference proteome</keyword>
<accession>A0AAD7FR04</accession>
<protein>
    <recommendedName>
        <fullName evidence="2">RNase III domain-containing protein</fullName>
    </recommendedName>
</protein>
<dbReference type="Proteomes" id="UP001221142">
    <property type="component" value="Unassembled WGS sequence"/>
</dbReference>
<feature type="region of interest" description="Disordered" evidence="1">
    <location>
        <begin position="248"/>
        <end position="277"/>
    </location>
</feature>
<organism evidence="3 4">
    <name type="scientific">Roridomyces roridus</name>
    <dbReference type="NCBI Taxonomy" id="1738132"/>
    <lineage>
        <taxon>Eukaryota</taxon>
        <taxon>Fungi</taxon>
        <taxon>Dikarya</taxon>
        <taxon>Basidiomycota</taxon>
        <taxon>Agaricomycotina</taxon>
        <taxon>Agaricomycetes</taxon>
        <taxon>Agaricomycetidae</taxon>
        <taxon>Agaricales</taxon>
        <taxon>Marasmiineae</taxon>
        <taxon>Mycenaceae</taxon>
        <taxon>Roridomyces</taxon>
    </lineage>
</organism>
<name>A0AAD7FR04_9AGAR</name>
<gene>
    <name evidence="3" type="ORF">FB45DRAFT_1057822</name>
</gene>